<evidence type="ECO:0000313" key="2">
    <source>
        <dbReference type="Proteomes" id="UP000830671"/>
    </source>
</evidence>
<name>A0A9Q8SDR1_9PEZI</name>
<feature type="non-terminal residue" evidence="1">
    <location>
        <position position="1"/>
    </location>
</feature>
<dbReference type="RefSeq" id="XP_049136869.1">
    <property type="nucleotide sequence ID" value="XM_049280912.1"/>
</dbReference>
<dbReference type="KEGG" id="clup:CLUP02_01876"/>
<dbReference type="Proteomes" id="UP000830671">
    <property type="component" value="Chromosome 1"/>
</dbReference>
<gene>
    <name evidence="1" type="ORF">CLUP02_01876</name>
</gene>
<protein>
    <submittedName>
        <fullName evidence="1">Uncharacterized protein</fullName>
    </submittedName>
</protein>
<dbReference type="EMBL" id="CP019471">
    <property type="protein sequence ID" value="UQC75223.1"/>
    <property type="molecule type" value="Genomic_DNA"/>
</dbReference>
<reference evidence="1" key="1">
    <citation type="journal article" date="2021" name="Mol. Plant Microbe Interact.">
        <title>Complete Genome Sequence of the Plant-Pathogenic Fungus Colletotrichum lupini.</title>
        <authorList>
            <person name="Baroncelli R."/>
            <person name="Pensec F."/>
            <person name="Da Lio D."/>
            <person name="Boufleur T."/>
            <person name="Vicente I."/>
            <person name="Sarrocco S."/>
            <person name="Picot A."/>
            <person name="Baraldi E."/>
            <person name="Sukno S."/>
            <person name="Thon M."/>
            <person name="Le Floch G."/>
        </authorList>
    </citation>
    <scope>NUCLEOTIDE SEQUENCE</scope>
    <source>
        <strain evidence="1">IMI 504893</strain>
    </source>
</reference>
<dbReference type="GeneID" id="73335922"/>
<sequence length="63" mass="7650">IYTTTTSYYINRNDIKKVYKFYNYVIIPYFNLRVLNINKKLVLSIKDLRAILTFNITYDISIF</sequence>
<keyword evidence="2" id="KW-1185">Reference proteome</keyword>
<evidence type="ECO:0000313" key="1">
    <source>
        <dbReference type="EMBL" id="UQC75223.1"/>
    </source>
</evidence>
<organism evidence="1 2">
    <name type="scientific">Colletotrichum lupini</name>
    <dbReference type="NCBI Taxonomy" id="145971"/>
    <lineage>
        <taxon>Eukaryota</taxon>
        <taxon>Fungi</taxon>
        <taxon>Dikarya</taxon>
        <taxon>Ascomycota</taxon>
        <taxon>Pezizomycotina</taxon>
        <taxon>Sordariomycetes</taxon>
        <taxon>Hypocreomycetidae</taxon>
        <taxon>Glomerellales</taxon>
        <taxon>Glomerellaceae</taxon>
        <taxon>Colletotrichum</taxon>
        <taxon>Colletotrichum acutatum species complex</taxon>
    </lineage>
</organism>
<proteinExistence type="predicted"/>
<accession>A0A9Q8SDR1</accession>
<dbReference type="AlphaFoldDB" id="A0A9Q8SDR1"/>